<name>H6L942_SAPGL</name>
<reference evidence="1 2" key="1">
    <citation type="journal article" date="2012" name="Stand. Genomic Sci.">
        <title>Complete genome sequencing and analysis of Saprospira grandis str. Lewin, a predatory marine bacterium.</title>
        <authorList>
            <person name="Saw J.H."/>
            <person name="Yuryev A."/>
            <person name="Kanbe M."/>
            <person name="Hou S."/>
            <person name="Young A.G."/>
            <person name="Aizawa S."/>
            <person name="Alam M."/>
        </authorList>
    </citation>
    <scope>NUCLEOTIDE SEQUENCE [LARGE SCALE GENOMIC DNA]</scope>
    <source>
        <strain evidence="1 2">Lewin</strain>
    </source>
</reference>
<dbReference type="eggNOG" id="COG3291">
    <property type="taxonomic scope" value="Bacteria"/>
</dbReference>
<gene>
    <name evidence="1" type="ordered locus">SGRA_0439</name>
</gene>
<accession>H6L942</accession>
<dbReference type="STRING" id="984262.SGRA_0439"/>
<dbReference type="Gene3D" id="2.60.40.10">
    <property type="entry name" value="Immunoglobulins"/>
    <property type="match status" value="1"/>
</dbReference>
<organism evidence="1 2">
    <name type="scientific">Saprospira grandis (strain Lewin)</name>
    <dbReference type="NCBI Taxonomy" id="984262"/>
    <lineage>
        <taxon>Bacteria</taxon>
        <taxon>Pseudomonadati</taxon>
        <taxon>Bacteroidota</taxon>
        <taxon>Saprospiria</taxon>
        <taxon>Saprospirales</taxon>
        <taxon>Saprospiraceae</taxon>
        <taxon>Saprospira</taxon>
    </lineage>
</organism>
<protein>
    <submittedName>
        <fullName evidence="1">PKD domain protein</fullName>
    </submittedName>
</protein>
<dbReference type="OrthoDB" id="9792152at2"/>
<dbReference type="InterPro" id="IPR013783">
    <property type="entry name" value="Ig-like_fold"/>
</dbReference>
<keyword evidence="2" id="KW-1185">Reference proteome</keyword>
<sequence length="2340" mass="256489">MRNYLLYFFFLLPLGLWGQAWPASSFPLSGSSYRLCQGSVLFVLPAGGSLYFQGQHLGSAPALGADSLQLHQPGAYLYIDSLGQPLFFELLSRRQQPDPLFFGPLCQLDARAQQPPFFRYSYALVDSLPDLRLRLYAGSQLLENRLLPHAGPGLHQDSFLLSLSSSSPQLQLWLSWESCGGRDSIGRVLPNYQSPFGGWQLPTSYALGDDSLYTPALYSLLDTGWQSQLQLGQQPLGLLQQDYYYPQWAGQDSLLLYIKKAGCRYSYDSLLNIEPAPSFAWQNLEIGAAVGEACVGDSLRFYWANLRAVPAQILLRQLNGDSLLIPLDSSHLQAGSIAYKAGQNWRSASVYLLDTAGQYLLEAPSILMPDVNLAFSPLKTPICANDRLLIYAQPSGGTFSAEQLDTLGGRSGSWQPNFALVDGDTLKADEFIFSDPNLNYGRASIRLTYSYLPTYSNQQFCSDSIRLAVEYPIIDNRLSSAFLPPQLVGENICLGDILQDLRPAPQTAYFSDLDSSFSGTYVQTYGNTDSFLVHLSGSGEYPVNLELSSSGCQSEIALNLFIQPEASIPDLPSVICTGADTVVFHRDSLFAYSDWSRDTILRRNCVQISASSAGSLFNRSTGAVIYDCQNVPSVLRSRKRNELISVAAYSDQGTFSLNDILSGRAPIAGAINAPNAYNGQPEDFYLNMGAINNFLASSNDSSCYVAMLFRSIEERQYFNEEGTALDTSRQPTYDSSYFAAIQYVEFVDVANIGIIDSLLDPTYCYNQQAFSLAVQPAYETGFSRVSIRPLGGATGISLVDDIIDISGEPYFQDSVDREYIVRYEYNKYYGCQSGLQEDTFKVIAPLHLDFTGPQTNNTYCENSQEVYLNAYPTANMGLSAQFVGPGMGYLNNGQPAPLANTFSPVLADTGQHTISYIFTDLAACEHRIDKSFRVQAAPVVRLQTLAGSQDFCANDTAVALVGQPFGGQYFGPTILGDSLFHPNQAYLLDSAAASGGVQLWYSYSDSLGCRTTDSLVLSIYPLPTPEILNLAPAYCANASAVLLQGGDRSGNLGQGQFLGRALTNNVYRPQLATAPQDTVYYSRTNQYGCQREIMQLVQIDSVPQPQILQLDSQYCLAEPSFVLQGQPQAGPNEQATFTGAGVNFINGQFRFSAQQAANTAGILQPIALTYSFVDSRGCQGQNQVHTLVNPLPQAQFSLASAYCVDAEADTLSNRVQMQQYAQAYFQAAGIQDSSLGIFSPALAAQQAGFGLQQVQFFVQDSNGCQNSSTESYILNDLPIINITGLPAALCNQGAEVDIRAFPAGSIGSQAQYSHNFPMASFQIRSALQAEASLSPSLLAPQAYFLAYAYTDANGCQNQDTVFTTVFARPQAQIQGLDTSYCEQEDSIYMQGNSIYGQFSGPGVLQNSNIFIPARAAAGNHLISYLVEELHLFPTAQDSLICSDLAQTQVQVRPKPRPTLLQPTANSSFCLTSPSEQLIGGIQNTALLLDANYTGNGLRPEYLQRVDTMTVNGQTVNVIVLDTIYHFDPALAGVGLHELQFSASNVFGCLDSVSHLVQVLATPSPSFALDSQFCESAPRQILSASPAGGIFFLNGDTLLQNEYQPNSLYPQQPLSQNQQDTLVYLVSNSSCEASDTQFVTVFPNPQVSFSLDQNVDAFCLGQNDSLLLLPQPLGGQFYGNGLAFGQSLFLADNAGLGEHIIRYEYTDSQGCQGFYWDTLRVFSQPELALDASGGCLNDAYLFWNNRSLGLGGLFQNQVFDSISQAYWQIGGGAAIAASLSAPFELDSLSYQFTQAGSYWASLTVENQGVCLAKDSILIQASPNVQPTAQLPYAEDFNQDDGQWLAESQAGYPDSLWEWGLAQGQRINSLQDSAHLSLWASRLSAPYPANQSAWVYSPCFDLSLLDRPMLSLDIFDDTDAGNDGTVIEFYDPQLALWRPLGDLGQGLNWYNEDIIAGRPGEQQLAPRGWSGSGAGWQTARYALDSFRQQSFRFRIAFGALGVSPTAYEGFAFDNIFLGNRRKKVLLEYFSNLGQADLGAAYTHLNQLVYQPPLVHDLVLLQYNTDFPSYDPFYAQNMADPSARLLFYGLSEAGKLVLNGRRFSQSAPLALQLQAMDLEKDRLADPLMDIEGQSFIRANEIELQLSLEALDNWQQANLKLYVALVEDSLFYDNGQPLHAFVRKLLPDAAGTELPENLAAGQSLNYSFSQPLSPDWQPQQLQWVAFVQEQTADSSFIHQVYSSRDISIYLGQEEAPEEAVAPQLSLFPNPNIGQFQLLLEQPALQAGSWQLYSLLGQTIATGNWAQGQKEQQIIMPQTALAGTYILRLQIGDWLLQKKVVFRGN</sequence>
<dbReference type="InterPro" id="IPR026444">
    <property type="entry name" value="Secre_tail"/>
</dbReference>
<evidence type="ECO:0000313" key="1">
    <source>
        <dbReference type="EMBL" id="AFC23178.1"/>
    </source>
</evidence>
<evidence type="ECO:0000313" key="2">
    <source>
        <dbReference type="Proteomes" id="UP000007519"/>
    </source>
</evidence>
<dbReference type="RefSeq" id="WP_014373425.1">
    <property type="nucleotide sequence ID" value="NC_016940.1"/>
</dbReference>
<proteinExistence type="predicted"/>
<dbReference type="NCBIfam" id="TIGR04183">
    <property type="entry name" value="Por_Secre_tail"/>
    <property type="match status" value="1"/>
</dbReference>
<dbReference type="KEGG" id="sgn:SGRA_0439"/>
<dbReference type="Proteomes" id="UP000007519">
    <property type="component" value="Chromosome"/>
</dbReference>
<dbReference type="HOGENOM" id="CLU_229772_0_0_10"/>
<dbReference type="EMBL" id="CP002831">
    <property type="protein sequence ID" value="AFC23178.1"/>
    <property type="molecule type" value="Genomic_DNA"/>
</dbReference>